<name>A0A0F8YXP0_9ZZZZ</name>
<protein>
    <submittedName>
        <fullName evidence="2">Uncharacterized protein</fullName>
    </submittedName>
</protein>
<sequence length="77" mass="8570">MFELPHEVEVAIAAFAAVLAANLVKWLSRRVTDFVRGTPNKIDDKIWAAVQGAMDSVLKADKQGKLEAGFARSKEWR</sequence>
<feature type="transmembrane region" description="Helical" evidence="1">
    <location>
        <begin position="12"/>
        <end position="28"/>
    </location>
</feature>
<keyword evidence="1" id="KW-0472">Membrane</keyword>
<keyword evidence="1" id="KW-1133">Transmembrane helix</keyword>
<comment type="caution">
    <text evidence="2">The sequence shown here is derived from an EMBL/GenBank/DDBJ whole genome shotgun (WGS) entry which is preliminary data.</text>
</comment>
<gene>
    <name evidence="2" type="ORF">LCGC14_2841890</name>
</gene>
<reference evidence="2" key="1">
    <citation type="journal article" date="2015" name="Nature">
        <title>Complex archaea that bridge the gap between prokaryotes and eukaryotes.</title>
        <authorList>
            <person name="Spang A."/>
            <person name="Saw J.H."/>
            <person name="Jorgensen S.L."/>
            <person name="Zaremba-Niedzwiedzka K."/>
            <person name="Martijn J."/>
            <person name="Lind A.E."/>
            <person name="van Eijk R."/>
            <person name="Schleper C."/>
            <person name="Guy L."/>
            <person name="Ettema T.J."/>
        </authorList>
    </citation>
    <scope>NUCLEOTIDE SEQUENCE</scope>
</reference>
<keyword evidence="1" id="KW-0812">Transmembrane</keyword>
<evidence type="ECO:0000256" key="1">
    <source>
        <dbReference type="SAM" id="Phobius"/>
    </source>
</evidence>
<accession>A0A0F8YXP0</accession>
<proteinExistence type="predicted"/>
<evidence type="ECO:0000313" key="2">
    <source>
        <dbReference type="EMBL" id="KKK78605.1"/>
    </source>
</evidence>
<dbReference type="AlphaFoldDB" id="A0A0F8YXP0"/>
<dbReference type="EMBL" id="LAZR01054416">
    <property type="protein sequence ID" value="KKK78605.1"/>
    <property type="molecule type" value="Genomic_DNA"/>
</dbReference>
<organism evidence="2">
    <name type="scientific">marine sediment metagenome</name>
    <dbReference type="NCBI Taxonomy" id="412755"/>
    <lineage>
        <taxon>unclassified sequences</taxon>
        <taxon>metagenomes</taxon>
        <taxon>ecological metagenomes</taxon>
    </lineage>
</organism>